<dbReference type="InterPro" id="IPR032108">
    <property type="entry name" value="CLIP1_ZNF"/>
</dbReference>
<evidence type="ECO:0000256" key="7">
    <source>
        <dbReference type="SAM" id="Coils"/>
    </source>
</evidence>
<dbReference type="Pfam" id="PF01302">
    <property type="entry name" value="CAP_GLY"/>
    <property type="match status" value="1"/>
</dbReference>
<accession>A0A0M9VTP3</accession>
<evidence type="ECO:0000256" key="5">
    <source>
        <dbReference type="ARBA" id="ARBA00023054"/>
    </source>
</evidence>
<feature type="region of interest" description="Disordered" evidence="8">
    <location>
        <begin position="713"/>
        <end position="745"/>
    </location>
</feature>
<feature type="region of interest" description="Disordered" evidence="8">
    <location>
        <begin position="1"/>
        <end position="37"/>
    </location>
</feature>
<reference evidence="10 11" key="1">
    <citation type="submission" date="2015-07" db="EMBL/GenBank/DDBJ databases">
        <title>The genome of the fungus Escovopsis weberi, a specialized disease agent of ant agriculture.</title>
        <authorList>
            <person name="de Man T.J."/>
            <person name="Stajich J.E."/>
            <person name="Kubicek C.P."/>
            <person name="Chenthamara K."/>
            <person name="Atanasova L."/>
            <person name="Druzhinina I.S."/>
            <person name="Birnbaum S."/>
            <person name="Barribeau S.M."/>
            <person name="Teiling C."/>
            <person name="Suen G."/>
            <person name="Currie C."/>
            <person name="Gerardo N.M."/>
        </authorList>
    </citation>
    <scope>NUCLEOTIDE SEQUENCE [LARGE SCALE GENOMIC DNA]</scope>
</reference>
<keyword evidence="11" id="KW-1185">Reference proteome</keyword>
<feature type="domain" description="CAP-Gly" evidence="9">
    <location>
        <begin position="117"/>
        <end position="163"/>
    </location>
</feature>
<feature type="compositionally biased region" description="Polar residues" evidence="8">
    <location>
        <begin position="265"/>
        <end position="275"/>
    </location>
</feature>
<evidence type="ECO:0000313" key="10">
    <source>
        <dbReference type="EMBL" id="KOS18882.1"/>
    </source>
</evidence>
<evidence type="ECO:0000256" key="1">
    <source>
        <dbReference type="ARBA" id="ARBA00004245"/>
    </source>
</evidence>
<feature type="compositionally biased region" description="Basic and acidic residues" evidence="8">
    <location>
        <begin position="281"/>
        <end position="292"/>
    </location>
</feature>
<keyword evidence="4" id="KW-0677">Repeat</keyword>
<evidence type="ECO:0000256" key="3">
    <source>
        <dbReference type="ARBA" id="ARBA00022701"/>
    </source>
</evidence>
<dbReference type="PANTHER" id="PTHR18916">
    <property type="entry name" value="DYNACTIN 1-RELATED MICROTUBULE-BINDING"/>
    <property type="match status" value="1"/>
</dbReference>
<dbReference type="AlphaFoldDB" id="A0A0M9VTP3"/>
<feature type="compositionally biased region" description="Polar residues" evidence="8">
    <location>
        <begin position="326"/>
        <end position="346"/>
    </location>
</feature>
<dbReference type="Pfam" id="PF16641">
    <property type="entry name" value="CLIP1_ZNF"/>
    <property type="match status" value="2"/>
</dbReference>
<dbReference type="PROSITE" id="PS50245">
    <property type="entry name" value="CAP_GLY_2"/>
    <property type="match status" value="1"/>
</dbReference>
<dbReference type="GO" id="GO:0005874">
    <property type="term" value="C:microtubule"/>
    <property type="evidence" value="ECO:0007669"/>
    <property type="project" value="UniProtKB-KW"/>
</dbReference>
<evidence type="ECO:0000256" key="6">
    <source>
        <dbReference type="ARBA" id="ARBA00023212"/>
    </source>
</evidence>
<feature type="region of interest" description="Disordered" evidence="8">
    <location>
        <begin position="621"/>
        <end position="677"/>
    </location>
</feature>
<dbReference type="Gene3D" id="2.30.30.190">
    <property type="entry name" value="CAP Gly-rich-like domain"/>
    <property type="match status" value="1"/>
</dbReference>
<keyword evidence="2" id="KW-0963">Cytoplasm</keyword>
<dbReference type="EMBL" id="LGSR01000020">
    <property type="protein sequence ID" value="KOS18882.1"/>
    <property type="molecule type" value="Genomic_DNA"/>
</dbReference>
<feature type="compositionally biased region" description="Basic and acidic residues" evidence="8">
    <location>
        <begin position="637"/>
        <end position="660"/>
    </location>
</feature>
<evidence type="ECO:0000256" key="2">
    <source>
        <dbReference type="ARBA" id="ARBA00022490"/>
    </source>
</evidence>
<sequence length="798" mass="86251">MPSATATSTLPARASSSRSLRKSHNTASAPDLNSAYSSQSRLLSRKTSFAAVSHSTKLASIPDVNENLTIDSILNDSGPSMMMFPPATPRRASMESLSVGDVVDVPGGMNGTVRFVGTVEGKKGLFVGVELSADFASKGKNSGDVDGVSYFSTHVAGAGMFVPLAKALRRDAPSVSMSPTPYQASALRGPSQSTTSFTPPTPSLQKFSSSFGPGSRAPSPAGKKLKAPLSRPESPVRRSVMAPPGPAPRPALAGPVTKVPPRFGSPTNRFTQSVRGTAGDPAKKTSTMERRPSLGGSRCASSLGPMSEFDEEPGPILPLPPKPTDSLESVSSYASKLQPTTPTTTVSDEEVEQLRAQLEDRDRQLREQAIHLTEMEGNLTELQQLIESSEAPRSRRDSLDDKDASQLRHLLREKNDKIALLTAEFDTHRADFRSTIDTLELASTETEKIYEKRIEELMADVRELESRNMDVDSVALQLKQLEELVQELEEGLEDARRGEAEARGEAEHLQGEIERTRAELQREREKLKGGANGDYSIVKELEQKEDEIRGLKALIHSLSRDSVPDADGRTPTNAFFSGGDSIESRIARDNLERQVAELKQALEAKSAREEDLQQEIEFFRTGNRPANRNSTATQRSSVRDSREGMPIRGHEQRGATDAPHKRSSTMDTMRESDTFSTATGDSALWCEICEASGHDILTCTNMFGPDGNKGVSEAMADKDDGLKPLTPTGEDPHPAPLSPARSKTSAVSIPAAVKISPNPMESGPVAGKESGVLDLDKWCAVCERDGHDSVDCPFEDAF</sequence>
<feature type="region of interest" description="Disordered" evidence="8">
    <location>
        <begin position="174"/>
        <end position="350"/>
    </location>
</feature>
<feature type="coiled-coil region" evidence="7">
    <location>
        <begin position="404"/>
        <end position="615"/>
    </location>
</feature>
<comment type="caution">
    <text evidence="10">The sequence shown here is derived from an EMBL/GenBank/DDBJ whole genome shotgun (WGS) entry which is preliminary data.</text>
</comment>
<dbReference type="PANTHER" id="PTHR18916:SF83">
    <property type="entry name" value="TIP ELONGATION PROTEIN 1"/>
    <property type="match status" value="1"/>
</dbReference>
<keyword evidence="6" id="KW-0206">Cytoskeleton</keyword>
<evidence type="ECO:0000313" key="11">
    <source>
        <dbReference type="Proteomes" id="UP000053831"/>
    </source>
</evidence>
<evidence type="ECO:0000259" key="9">
    <source>
        <dbReference type="PROSITE" id="PS50245"/>
    </source>
</evidence>
<dbReference type="InterPro" id="IPR000938">
    <property type="entry name" value="CAP-Gly_domain"/>
</dbReference>
<evidence type="ECO:0000256" key="8">
    <source>
        <dbReference type="SAM" id="MobiDB-lite"/>
    </source>
</evidence>
<dbReference type="OrthoDB" id="2130750at2759"/>
<keyword evidence="5 7" id="KW-0175">Coiled coil</keyword>
<proteinExistence type="predicted"/>
<dbReference type="STRING" id="150374.A0A0M9VTP3"/>
<feature type="compositionally biased region" description="Low complexity" evidence="8">
    <location>
        <begin position="1"/>
        <end position="18"/>
    </location>
</feature>
<gene>
    <name evidence="10" type="ORF">ESCO_000805</name>
</gene>
<dbReference type="SUPFAM" id="SSF74924">
    <property type="entry name" value="Cap-Gly domain"/>
    <property type="match status" value="1"/>
</dbReference>
<keyword evidence="3" id="KW-0493">Microtubule</keyword>
<dbReference type="SMART" id="SM01052">
    <property type="entry name" value="CAP_GLY"/>
    <property type="match status" value="1"/>
</dbReference>
<protein>
    <submittedName>
        <fullName evidence="10">Dynactin subunit 1</fullName>
    </submittedName>
</protein>
<name>A0A0M9VTP3_ESCWE</name>
<organism evidence="10 11">
    <name type="scientific">Escovopsis weberi</name>
    <dbReference type="NCBI Taxonomy" id="150374"/>
    <lineage>
        <taxon>Eukaryota</taxon>
        <taxon>Fungi</taxon>
        <taxon>Dikarya</taxon>
        <taxon>Ascomycota</taxon>
        <taxon>Pezizomycotina</taxon>
        <taxon>Sordariomycetes</taxon>
        <taxon>Hypocreomycetidae</taxon>
        <taxon>Hypocreales</taxon>
        <taxon>Hypocreaceae</taxon>
        <taxon>Escovopsis</taxon>
    </lineage>
</organism>
<evidence type="ECO:0000256" key="4">
    <source>
        <dbReference type="ARBA" id="ARBA00022737"/>
    </source>
</evidence>
<comment type="subcellular location">
    <subcellularLocation>
        <location evidence="1">Cytoplasm</location>
        <location evidence="1">Cytoskeleton</location>
    </subcellularLocation>
</comment>
<dbReference type="InterPro" id="IPR036859">
    <property type="entry name" value="CAP-Gly_dom_sf"/>
</dbReference>
<dbReference type="Proteomes" id="UP000053831">
    <property type="component" value="Unassembled WGS sequence"/>
</dbReference>
<feature type="compositionally biased region" description="Polar residues" evidence="8">
    <location>
        <begin position="624"/>
        <end position="636"/>
    </location>
</feature>